<accession>A0A6A6TWM0</accession>
<feature type="region of interest" description="Disordered" evidence="1">
    <location>
        <begin position="61"/>
        <end position="115"/>
    </location>
</feature>
<feature type="region of interest" description="Disordered" evidence="1">
    <location>
        <begin position="369"/>
        <end position="397"/>
    </location>
</feature>
<dbReference type="EMBL" id="MU004246">
    <property type="protein sequence ID" value="KAF2663258.1"/>
    <property type="molecule type" value="Genomic_DNA"/>
</dbReference>
<sequence>MLFWILLPAIFTMAMFAHLFGPPANNNPQLPYTIAWILVVLSTGFGVVRYFVTRARPLSRRVHFPPPSPSESPGPVEQQATNIEDPPMERLYGRSHPEREDWPSPPFPNTTNRHRGFERRLNFPRRPHPIEGGGAYGGELDGNEFYGQGFHAPIYGVIPGRLSHPGPYQAHRMRGGGGDDGDEGDEDFRGMFDQALSHQLEAHRDQTGRSAENMNNPNTAGHLLQRHEVSRLPRHYLPHAPGVNFVNDPVSNTTWPVNQMYPGATYEDAIIDDSPNHDQQFGYQSSGQQHLGHEFPPGPRERQRRNAVDHGRPGFGGQTPLPRELHQRSNGYHANDPSHGQFLHPILISAAPTPYNDPYVLQPTIQPPWTQFHPEHQSSEYPTPGANVPSQQHHTRGNYRPSSNVMLADMSLPCPHCNRFGINAVVYCPYHHPGHSCAESWRMGRLCGIRAQDGFVTSINLEDTSDERSHFTTQQNQTQPPSFEAIPLRNANVPGFQPWYIPPANIDNSRFQDAGRGGKLDPSSAGPSSFQGITPIEGPGTATAYNHNGRGLPPSWGDPQDNRPMLPMDAPRIPRTRLRAYQPPTHSQVPGGWSALDAQGSYHAPTPFTYSAWREARSRTLPRRTPQTLQRLQSIQQAQRERDMYHWDNSWEYGPRGPY</sequence>
<evidence type="ECO:0000256" key="1">
    <source>
        <dbReference type="SAM" id="MobiDB-lite"/>
    </source>
</evidence>
<feature type="compositionally biased region" description="Polar residues" evidence="1">
    <location>
        <begin position="277"/>
        <end position="289"/>
    </location>
</feature>
<dbReference type="Proteomes" id="UP000799302">
    <property type="component" value="Unassembled WGS sequence"/>
</dbReference>
<evidence type="ECO:0000313" key="4">
    <source>
        <dbReference type="EMBL" id="KAF2663258.1"/>
    </source>
</evidence>
<keyword evidence="2" id="KW-1133">Transmembrane helix</keyword>
<dbReference type="AlphaFoldDB" id="A0A6A6TWM0"/>
<keyword evidence="2" id="KW-0812">Transmembrane</keyword>
<feature type="compositionally biased region" description="Basic and acidic residues" evidence="1">
    <location>
        <begin position="299"/>
        <end position="312"/>
    </location>
</feature>
<proteinExistence type="predicted"/>
<protein>
    <submittedName>
        <fullName evidence="4">Uncharacterized protein</fullName>
    </submittedName>
</protein>
<feature type="region of interest" description="Disordered" evidence="1">
    <location>
        <begin position="271"/>
        <end position="338"/>
    </location>
</feature>
<organism evidence="4 5">
    <name type="scientific">Microthyrium microscopicum</name>
    <dbReference type="NCBI Taxonomy" id="703497"/>
    <lineage>
        <taxon>Eukaryota</taxon>
        <taxon>Fungi</taxon>
        <taxon>Dikarya</taxon>
        <taxon>Ascomycota</taxon>
        <taxon>Pezizomycotina</taxon>
        <taxon>Dothideomycetes</taxon>
        <taxon>Dothideomycetes incertae sedis</taxon>
        <taxon>Microthyriales</taxon>
        <taxon>Microthyriaceae</taxon>
        <taxon>Microthyrium</taxon>
    </lineage>
</organism>
<evidence type="ECO:0000256" key="3">
    <source>
        <dbReference type="SAM" id="SignalP"/>
    </source>
</evidence>
<feature type="transmembrane region" description="Helical" evidence="2">
    <location>
        <begin position="32"/>
        <end position="52"/>
    </location>
</feature>
<name>A0A6A6TWM0_9PEZI</name>
<feature type="signal peptide" evidence="3">
    <location>
        <begin position="1"/>
        <end position="17"/>
    </location>
</feature>
<evidence type="ECO:0000313" key="5">
    <source>
        <dbReference type="Proteomes" id="UP000799302"/>
    </source>
</evidence>
<evidence type="ECO:0000256" key="2">
    <source>
        <dbReference type="SAM" id="Phobius"/>
    </source>
</evidence>
<reference evidence="4" key="1">
    <citation type="journal article" date="2020" name="Stud. Mycol.">
        <title>101 Dothideomycetes genomes: a test case for predicting lifestyles and emergence of pathogens.</title>
        <authorList>
            <person name="Haridas S."/>
            <person name="Albert R."/>
            <person name="Binder M."/>
            <person name="Bloem J."/>
            <person name="Labutti K."/>
            <person name="Salamov A."/>
            <person name="Andreopoulos B."/>
            <person name="Baker S."/>
            <person name="Barry K."/>
            <person name="Bills G."/>
            <person name="Bluhm B."/>
            <person name="Cannon C."/>
            <person name="Castanera R."/>
            <person name="Culley D."/>
            <person name="Daum C."/>
            <person name="Ezra D."/>
            <person name="Gonzalez J."/>
            <person name="Henrissat B."/>
            <person name="Kuo A."/>
            <person name="Liang C."/>
            <person name="Lipzen A."/>
            <person name="Lutzoni F."/>
            <person name="Magnuson J."/>
            <person name="Mondo S."/>
            <person name="Nolan M."/>
            <person name="Ohm R."/>
            <person name="Pangilinan J."/>
            <person name="Park H.-J."/>
            <person name="Ramirez L."/>
            <person name="Alfaro M."/>
            <person name="Sun H."/>
            <person name="Tritt A."/>
            <person name="Yoshinaga Y."/>
            <person name="Zwiers L.-H."/>
            <person name="Turgeon B."/>
            <person name="Goodwin S."/>
            <person name="Spatafora J."/>
            <person name="Crous P."/>
            <person name="Grigoriev I."/>
        </authorList>
    </citation>
    <scope>NUCLEOTIDE SEQUENCE</scope>
    <source>
        <strain evidence="4">CBS 115976</strain>
    </source>
</reference>
<keyword evidence="2" id="KW-0472">Membrane</keyword>
<keyword evidence="3" id="KW-0732">Signal</keyword>
<feature type="chain" id="PRO_5025649665" evidence="3">
    <location>
        <begin position="18"/>
        <end position="659"/>
    </location>
</feature>
<gene>
    <name evidence="4" type="ORF">BT63DRAFT_419084</name>
</gene>
<keyword evidence="5" id="KW-1185">Reference proteome</keyword>
<feature type="compositionally biased region" description="Basic and acidic residues" evidence="1">
    <location>
        <begin position="87"/>
        <end position="102"/>
    </location>
</feature>